<evidence type="ECO:0000313" key="5">
    <source>
        <dbReference type="Proteomes" id="UP001291623"/>
    </source>
</evidence>
<dbReference type="EMBL" id="JAVYJV010000021">
    <property type="protein sequence ID" value="KAK4342097.1"/>
    <property type="molecule type" value="Genomic_DNA"/>
</dbReference>
<dbReference type="AlphaFoldDB" id="A0AAE1UT16"/>
<evidence type="ECO:0000256" key="2">
    <source>
        <dbReference type="ARBA" id="ARBA00023157"/>
    </source>
</evidence>
<sequence>MIKSGEIILNASAVCLFSLFGVIQAEAEAPTQTQAQFHVEGKVYCDSCRALFENRLSKPMPNAEVRLQCRNQTDNTVTLTVEGKTNERGVYSLPVEHDHEDEICEMILIKSTMDDCNDIPNEGHAKESARITLTNNNGMSETTRHANPLFFLKKEASSEYDEVFKELELLPEEIKKILTNLTCSSRNKLDLNSSYDTSIV</sequence>
<evidence type="ECO:0000313" key="4">
    <source>
        <dbReference type="EMBL" id="KAK4342097.1"/>
    </source>
</evidence>
<keyword evidence="5" id="KW-1185">Reference proteome</keyword>
<dbReference type="PANTHER" id="PTHR31614:SF24">
    <property type="entry name" value="OLEE1-LIKE PROTEIN"/>
    <property type="match status" value="1"/>
</dbReference>
<feature type="chain" id="PRO_5042012264" evidence="3">
    <location>
        <begin position="28"/>
        <end position="200"/>
    </location>
</feature>
<comment type="caution">
    <text evidence="4">The sequence shown here is derived from an EMBL/GenBank/DDBJ whole genome shotgun (WGS) entry which is preliminary data.</text>
</comment>
<accession>A0AAE1UT16</accession>
<dbReference type="PANTHER" id="PTHR31614">
    <property type="entry name" value="PROTEIN DOWNSTREAM OF FLC-RELATED"/>
    <property type="match status" value="1"/>
</dbReference>
<feature type="signal peptide" evidence="3">
    <location>
        <begin position="1"/>
        <end position="27"/>
    </location>
</feature>
<keyword evidence="3" id="KW-0732">Signal</keyword>
<name>A0AAE1UT16_9SOLA</name>
<reference evidence="4" key="1">
    <citation type="submission" date="2023-12" db="EMBL/GenBank/DDBJ databases">
        <title>Genome assembly of Anisodus tanguticus.</title>
        <authorList>
            <person name="Wang Y.-J."/>
        </authorList>
    </citation>
    <scope>NUCLEOTIDE SEQUENCE</scope>
    <source>
        <strain evidence="4">KB-2021</strain>
        <tissue evidence="4">Leaf</tissue>
    </source>
</reference>
<dbReference type="Proteomes" id="UP001291623">
    <property type="component" value="Unassembled WGS sequence"/>
</dbReference>
<gene>
    <name evidence="4" type="ORF">RND71_037913</name>
</gene>
<evidence type="ECO:0000256" key="1">
    <source>
        <dbReference type="ARBA" id="ARBA00010049"/>
    </source>
</evidence>
<comment type="similarity">
    <text evidence="1">Belongs to the Ole e I family.</text>
</comment>
<protein>
    <submittedName>
        <fullName evidence="4">Uncharacterized protein</fullName>
    </submittedName>
</protein>
<dbReference type="InterPro" id="IPR006041">
    <property type="entry name" value="Pollen_Ole_e1_allergen"/>
</dbReference>
<dbReference type="Pfam" id="PF01190">
    <property type="entry name" value="Pollen_Ole_e_1"/>
    <property type="match status" value="1"/>
</dbReference>
<evidence type="ECO:0000256" key="3">
    <source>
        <dbReference type="SAM" id="SignalP"/>
    </source>
</evidence>
<proteinExistence type="inferred from homology"/>
<keyword evidence="2" id="KW-1015">Disulfide bond</keyword>
<organism evidence="4 5">
    <name type="scientific">Anisodus tanguticus</name>
    <dbReference type="NCBI Taxonomy" id="243964"/>
    <lineage>
        <taxon>Eukaryota</taxon>
        <taxon>Viridiplantae</taxon>
        <taxon>Streptophyta</taxon>
        <taxon>Embryophyta</taxon>
        <taxon>Tracheophyta</taxon>
        <taxon>Spermatophyta</taxon>
        <taxon>Magnoliopsida</taxon>
        <taxon>eudicotyledons</taxon>
        <taxon>Gunneridae</taxon>
        <taxon>Pentapetalae</taxon>
        <taxon>asterids</taxon>
        <taxon>lamiids</taxon>
        <taxon>Solanales</taxon>
        <taxon>Solanaceae</taxon>
        <taxon>Solanoideae</taxon>
        <taxon>Hyoscyameae</taxon>
        <taxon>Anisodus</taxon>
    </lineage>
</organism>